<keyword evidence="2 5" id="KW-0812">Transmembrane</keyword>
<evidence type="ECO:0000256" key="4">
    <source>
        <dbReference type="ARBA" id="ARBA00023136"/>
    </source>
</evidence>
<reference evidence="7" key="2">
    <citation type="submission" date="2022-10" db="EMBL/GenBank/DDBJ databases">
        <authorList>
            <consortium name="ENA_rothamsted_submissions"/>
            <consortium name="culmorum"/>
            <person name="King R."/>
        </authorList>
    </citation>
    <scope>NUCLEOTIDE SEQUENCE</scope>
</reference>
<dbReference type="Proteomes" id="UP001153714">
    <property type="component" value="Chromosome 1"/>
</dbReference>
<sequence>MAVTTAARVVHTNLSISIKSRESLNARVLKLCCASVELMTKTLIALAMMFTYPLQFYVPVRITWPALRSRCGGRALVAKELGYRALLVLLTFILAESIPQLGLFISLVGAVSSTALALVFPPLIELVMTSQKAGGVHPLTVAKDIVIILLGLFIFVTGTYESVASIVRAFKQ</sequence>
<feature type="transmembrane region" description="Helical" evidence="5">
    <location>
        <begin position="81"/>
        <end position="98"/>
    </location>
</feature>
<reference evidence="7" key="1">
    <citation type="submission" date="2021-12" db="EMBL/GenBank/DDBJ databases">
        <authorList>
            <person name="King R."/>
        </authorList>
    </citation>
    <scope>NUCLEOTIDE SEQUENCE</scope>
</reference>
<evidence type="ECO:0000259" key="6">
    <source>
        <dbReference type="Pfam" id="PF01490"/>
    </source>
</evidence>
<organism evidence="7 8">
    <name type="scientific">Diatraea saccharalis</name>
    <name type="common">sugarcane borer</name>
    <dbReference type="NCBI Taxonomy" id="40085"/>
    <lineage>
        <taxon>Eukaryota</taxon>
        <taxon>Metazoa</taxon>
        <taxon>Ecdysozoa</taxon>
        <taxon>Arthropoda</taxon>
        <taxon>Hexapoda</taxon>
        <taxon>Insecta</taxon>
        <taxon>Pterygota</taxon>
        <taxon>Neoptera</taxon>
        <taxon>Endopterygota</taxon>
        <taxon>Lepidoptera</taxon>
        <taxon>Glossata</taxon>
        <taxon>Ditrysia</taxon>
        <taxon>Pyraloidea</taxon>
        <taxon>Crambidae</taxon>
        <taxon>Crambinae</taxon>
        <taxon>Diatraea</taxon>
    </lineage>
</organism>
<evidence type="ECO:0000256" key="5">
    <source>
        <dbReference type="SAM" id="Phobius"/>
    </source>
</evidence>
<dbReference type="AlphaFoldDB" id="A0A9N9QKV1"/>
<proteinExistence type="predicted"/>
<keyword evidence="3 5" id="KW-1133">Transmembrane helix</keyword>
<gene>
    <name evidence="7" type="ORF">DIATSA_LOCUS440</name>
</gene>
<dbReference type="PANTHER" id="PTHR22950:SF349">
    <property type="entry name" value="AMINO ACID TRANSPORTER TRANSMEMBRANE DOMAIN-CONTAINING PROTEIN"/>
    <property type="match status" value="1"/>
</dbReference>
<accession>A0A9N9QKV1</accession>
<feature type="transmembrane region" description="Helical" evidence="5">
    <location>
        <begin position="43"/>
        <end position="60"/>
    </location>
</feature>
<dbReference type="EMBL" id="OU893332">
    <property type="protein sequence ID" value="CAG9782156.1"/>
    <property type="molecule type" value="Genomic_DNA"/>
</dbReference>
<evidence type="ECO:0000256" key="3">
    <source>
        <dbReference type="ARBA" id="ARBA00022989"/>
    </source>
</evidence>
<dbReference type="InterPro" id="IPR013057">
    <property type="entry name" value="AA_transpt_TM"/>
</dbReference>
<feature type="domain" description="Amino acid transporter transmembrane" evidence="6">
    <location>
        <begin position="40"/>
        <end position="162"/>
    </location>
</feature>
<evidence type="ECO:0000313" key="8">
    <source>
        <dbReference type="Proteomes" id="UP001153714"/>
    </source>
</evidence>
<dbReference type="Pfam" id="PF01490">
    <property type="entry name" value="Aa_trans"/>
    <property type="match status" value="1"/>
</dbReference>
<dbReference type="OrthoDB" id="1684102at2759"/>
<keyword evidence="8" id="KW-1185">Reference proteome</keyword>
<keyword evidence="4 5" id="KW-0472">Membrane</keyword>
<evidence type="ECO:0000256" key="1">
    <source>
        <dbReference type="ARBA" id="ARBA00004141"/>
    </source>
</evidence>
<feature type="transmembrane region" description="Helical" evidence="5">
    <location>
        <begin position="145"/>
        <end position="167"/>
    </location>
</feature>
<evidence type="ECO:0000256" key="2">
    <source>
        <dbReference type="ARBA" id="ARBA00022692"/>
    </source>
</evidence>
<dbReference type="PANTHER" id="PTHR22950">
    <property type="entry name" value="AMINO ACID TRANSPORTER"/>
    <property type="match status" value="1"/>
</dbReference>
<evidence type="ECO:0000313" key="7">
    <source>
        <dbReference type="EMBL" id="CAG9782156.1"/>
    </source>
</evidence>
<name>A0A9N9QKV1_9NEOP</name>
<protein>
    <recommendedName>
        <fullName evidence="6">Amino acid transporter transmembrane domain-containing protein</fullName>
    </recommendedName>
</protein>
<dbReference type="GO" id="GO:0015179">
    <property type="term" value="F:L-amino acid transmembrane transporter activity"/>
    <property type="evidence" value="ECO:0007669"/>
    <property type="project" value="TreeGrafter"/>
</dbReference>
<comment type="subcellular location">
    <subcellularLocation>
        <location evidence="1">Membrane</location>
        <topology evidence="1">Multi-pass membrane protein</topology>
    </subcellularLocation>
</comment>
<dbReference type="GO" id="GO:0005774">
    <property type="term" value="C:vacuolar membrane"/>
    <property type="evidence" value="ECO:0007669"/>
    <property type="project" value="TreeGrafter"/>
</dbReference>